<proteinExistence type="predicted"/>
<gene>
    <name evidence="1" type="ORF">E2986_00926</name>
</gene>
<organism evidence="1 2">
    <name type="scientific">Frieseomelitta varia</name>
    <dbReference type="NCBI Taxonomy" id="561572"/>
    <lineage>
        <taxon>Eukaryota</taxon>
        <taxon>Metazoa</taxon>
        <taxon>Ecdysozoa</taxon>
        <taxon>Arthropoda</taxon>
        <taxon>Hexapoda</taxon>
        <taxon>Insecta</taxon>
        <taxon>Pterygota</taxon>
        <taxon>Neoptera</taxon>
        <taxon>Endopterygota</taxon>
        <taxon>Hymenoptera</taxon>
        <taxon>Apocrita</taxon>
        <taxon>Aculeata</taxon>
        <taxon>Apoidea</taxon>
        <taxon>Anthophila</taxon>
        <taxon>Apidae</taxon>
        <taxon>Frieseomelitta</taxon>
    </lineage>
</organism>
<comment type="caution">
    <text evidence="1">The sequence shown here is derived from an EMBL/GenBank/DDBJ whole genome shotgun (WGS) entry which is preliminary data.</text>
</comment>
<dbReference type="PANTHER" id="PTHR44809:SF1">
    <property type="entry name" value="PROTEIN O-MANNOSYL-TRANSFERASE TMTC1"/>
    <property type="match status" value="1"/>
</dbReference>
<dbReference type="PANTHER" id="PTHR44809">
    <property type="match status" value="1"/>
</dbReference>
<name>A0A833WD84_9HYME</name>
<keyword evidence="2" id="KW-1185">Reference proteome</keyword>
<dbReference type="Proteomes" id="UP000655588">
    <property type="component" value="Unassembled WGS sequence"/>
</dbReference>
<dbReference type="InterPro" id="IPR052943">
    <property type="entry name" value="TMTC_O-mannosyl-trnsfr"/>
</dbReference>
<reference evidence="1" key="1">
    <citation type="submission" date="2019-11" db="EMBL/GenBank/DDBJ databases">
        <title>The nuclear and mitochondrial genomes of Frieseomelitta varia - a highly eusocial stingless bee (Meliponini) with a permanently sterile worker caste.</title>
        <authorList>
            <person name="Freitas F.C.P."/>
            <person name="Lourenco A.P."/>
            <person name="Nunes F.M.F."/>
            <person name="Paschoal A.R."/>
            <person name="Abreu F.C.P."/>
            <person name="Barbin F.O."/>
            <person name="Bataglia L."/>
            <person name="Cardoso-Junior C.A.M."/>
            <person name="Cervoni M.S."/>
            <person name="Silva S.R."/>
            <person name="Dalarmi F."/>
            <person name="Del Lama M.A."/>
            <person name="Depintor T.S."/>
            <person name="Ferreira K.M."/>
            <person name="Goria P.S."/>
            <person name="Jaskot M.C."/>
            <person name="Lago D.C."/>
            <person name="Luna-Lucena D."/>
            <person name="Moda L.M."/>
            <person name="Nascimento L."/>
            <person name="Pedrino M."/>
            <person name="Rabico F.O."/>
            <person name="Sanches F.C."/>
            <person name="Santos D.E."/>
            <person name="Santos C.G."/>
            <person name="Vieira J."/>
            <person name="Lopes T.F."/>
            <person name="Barchuk A.R."/>
            <person name="Hartfelder K."/>
            <person name="Simoes Z.L.P."/>
            <person name="Bitondi M.M.G."/>
            <person name="Pinheiro D.G."/>
        </authorList>
    </citation>
    <scope>NUCLEOTIDE SEQUENCE</scope>
    <source>
        <strain evidence="1">USP_RPSP 00005682</strain>
        <tissue evidence="1">Whole individual</tissue>
    </source>
</reference>
<dbReference type="InterPro" id="IPR011990">
    <property type="entry name" value="TPR-like_helical_dom_sf"/>
</dbReference>
<dbReference type="AlphaFoldDB" id="A0A833WD84"/>
<protein>
    <submittedName>
        <fullName evidence="1">Uncharacterized protein</fullName>
    </submittedName>
</protein>
<dbReference type="Gene3D" id="1.25.40.10">
    <property type="entry name" value="Tetratricopeptide repeat domain"/>
    <property type="match status" value="1"/>
</dbReference>
<evidence type="ECO:0000313" key="1">
    <source>
        <dbReference type="EMBL" id="KAF3428233.1"/>
    </source>
</evidence>
<dbReference type="EMBL" id="WNWW01000228">
    <property type="protein sequence ID" value="KAF3428233.1"/>
    <property type="molecule type" value="Genomic_DNA"/>
</dbReference>
<evidence type="ECO:0000313" key="2">
    <source>
        <dbReference type="Proteomes" id="UP000655588"/>
    </source>
</evidence>
<dbReference type="SUPFAM" id="SSF48452">
    <property type="entry name" value="TPR-like"/>
    <property type="match status" value="1"/>
</dbReference>
<sequence length="136" mass="15625">MDLEISKNFSKEIKKLFTLVSCQQLMKSSWHRFNATLRYRGLCLDYPLLKQEKHSVKKKNSSVLWPTYASAHNNLGTLTVGDQAEQHFLAAIHAQPGHVNAHYNLGQLYRLRFSISTYLISDNSTSSDRMIIAQIR</sequence>
<accession>A0A833WD84</accession>